<sequence>MKSTWDYSATQLLHQEGIPESAAVSKDESHVDPMTESGQHILRLIYSMIQDHQAETWAENRMARLATKHLQGALKKVSKTCAEVREKSNAIEERTEVEADVVGLKGHVEP</sequence>
<name>A0AAV7NX51_PLEWA</name>
<evidence type="ECO:0000313" key="2">
    <source>
        <dbReference type="Proteomes" id="UP001066276"/>
    </source>
</evidence>
<proteinExistence type="predicted"/>
<dbReference type="Proteomes" id="UP001066276">
    <property type="component" value="Chromosome 8"/>
</dbReference>
<protein>
    <submittedName>
        <fullName evidence="1">Uncharacterized protein</fullName>
    </submittedName>
</protein>
<keyword evidence="2" id="KW-1185">Reference proteome</keyword>
<dbReference type="AlphaFoldDB" id="A0AAV7NX51"/>
<dbReference type="EMBL" id="JANPWB010000012">
    <property type="protein sequence ID" value="KAJ1117898.1"/>
    <property type="molecule type" value="Genomic_DNA"/>
</dbReference>
<organism evidence="1 2">
    <name type="scientific">Pleurodeles waltl</name>
    <name type="common">Iberian ribbed newt</name>
    <dbReference type="NCBI Taxonomy" id="8319"/>
    <lineage>
        <taxon>Eukaryota</taxon>
        <taxon>Metazoa</taxon>
        <taxon>Chordata</taxon>
        <taxon>Craniata</taxon>
        <taxon>Vertebrata</taxon>
        <taxon>Euteleostomi</taxon>
        <taxon>Amphibia</taxon>
        <taxon>Batrachia</taxon>
        <taxon>Caudata</taxon>
        <taxon>Salamandroidea</taxon>
        <taxon>Salamandridae</taxon>
        <taxon>Pleurodelinae</taxon>
        <taxon>Pleurodeles</taxon>
    </lineage>
</organism>
<evidence type="ECO:0000313" key="1">
    <source>
        <dbReference type="EMBL" id="KAJ1117898.1"/>
    </source>
</evidence>
<accession>A0AAV7NX51</accession>
<comment type="caution">
    <text evidence="1">The sequence shown here is derived from an EMBL/GenBank/DDBJ whole genome shotgun (WGS) entry which is preliminary data.</text>
</comment>
<reference evidence="1" key="1">
    <citation type="journal article" date="2022" name="bioRxiv">
        <title>Sequencing and chromosome-scale assembly of the giantPleurodeles waltlgenome.</title>
        <authorList>
            <person name="Brown T."/>
            <person name="Elewa A."/>
            <person name="Iarovenko S."/>
            <person name="Subramanian E."/>
            <person name="Araus A.J."/>
            <person name="Petzold A."/>
            <person name="Susuki M."/>
            <person name="Suzuki K.-i.T."/>
            <person name="Hayashi T."/>
            <person name="Toyoda A."/>
            <person name="Oliveira C."/>
            <person name="Osipova E."/>
            <person name="Leigh N.D."/>
            <person name="Simon A."/>
            <person name="Yun M.H."/>
        </authorList>
    </citation>
    <scope>NUCLEOTIDE SEQUENCE</scope>
    <source>
        <strain evidence="1">20211129_DDA</strain>
        <tissue evidence="1">Liver</tissue>
    </source>
</reference>
<gene>
    <name evidence="1" type="ORF">NDU88_006094</name>
</gene>